<dbReference type="EMBL" id="LCPB01000002">
    <property type="protein sequence ID" value="KKU90491.1"/>
    <property type="molecule type" value="Genomic_DNA"/>
</dbReference>
<evidence type="ECO:0000313" key="5">
    <source>
        <dbReference type="Proteomes" id="UP000033882"/>
    </source>
</evidence>
<dbReference type="PROSITE" id="PS50110">
    <property type="entry name" value="RESPONSE_REGULATORY"/>
    <property type="match status" value="1"/>
</dbReference>
<organism evidence="4 5">
    <name type="scientific">Candidatus Wolfebacteria bacterium GW2011_GWA2_47_9b</name>
    <dbReference type="NCBI Taxonomy" id="1619005"/>
    <lineage>
        <taxon>Bacteria</taxon>
        <taxon>Candidatus Wolfeibacteriota</taxon>
    </lineage>
</organism>
<feature type="domain" description="Response regulatory" evidence="3">
    <location>
        <begin position="11"/>
        <end position="127"/>
    </location>
</feature>
<dbReference type="InterPro" id="IPR050595">
    <property type="entry name" value="Bact_response_regulator"/>
</dbReference>
<dbReference type="PANTHER" id="PTHR44591:SF3">
    <property type="entry name" value="RESPONSE REGULATORY DOMAIN-CONTAINING PROTEIN"/>
    <property type="match status" value="1"/>
</dbReference>
<comment type="caution">
    <text evidence="4">The sequence shown here is derived from an EMBL/GenBank/DDBJ whole genome shotgun (WGS) entry which is preliminary data.</text>
</comment>
<dbReference type="CDD" id="cd17574">
    <property type="entry name" value="REC_OmpR"/>
    <property type="match status" value="1"/>
</dbReference>
<reference evidence="4 5" key="1">
    <citation type="journal article" date="2015" name="Nature">
        <title>rRNA introns, odd ribosomes, and small enigmatic genomes across a large radiation of phyla.</title>
        <authorList>
            <person name="Brown C.T."/>
            <person name="Hug L.A."/>
            <person name="Thomas B.C."/>
            <person name="Sharon I."/>
            <person name="Castelle C.J."/>
            <person name="Singh A."/>
            <person name="Wilkins M.J."/>
            <person name="Williams K.H."/>
            <person name="Banfield J.F."/>
        </authorList>
    </citation>
    <scope>NUCLEOTIDE SEQUENCE [LARGE SCALE GENOMIC DNA]</scope>
</reference>
<dbReference type="Proteomes" id="UP000033882">
    <property type="component" value="Unassembled WGS sequence"/>
</dbReference>
<dbReference type="Pfam" id="PF00072">
    <property type="entry name" value="Response_reg"/>
    <property type="match status" value="1"/>
</dbReference>
<gene>
    <name evidence="4" type="ORF">UY19_C0002G0064</name>
</gene>
<proteinExistence type="predicted"/>
<dbReference type="SMART" id="SM00448">
    <property type="entry name" value="REC"/>
    <property type="match status" value="1"/>
</dbReference>
<dbReference type="SUPFAM" id="SSF52172">
    <property type="entry name" value="CheY-like"/>
    <property type="match status" value="1"/>
</dbReference>
<dbReference type="PANTHER" id="PTHR44591">
    <property type="entry name" value="STRESS RESPONSE REGULATOR PROTEIN 1"/>
    <property type="match status" value="1"/>
</dbReference>
<sequence>MNIDTAIGKKKILIVEDDSFIVKAYQIRFENDNFDVFIATTGTDALHYLDKEPVDVVLLDLMLPGVSGFDVLMAIRKNNIWKNVPVIILSNLGQTEDIQRGKDLGATDYIVKANARINEVADKVKRYL</sequence>
<dbReference type="InterPro" id="IPR001789">
    <property type="entry name" value="Sig_transdc_resp-reg_receiver"/>
</dbReference>
<feature type="modified residue" description="4-aspartylphosphate" evidence="2">
    <location>
        <position position="60"/>
    </location>
</feature>
<evidence type="ECO:0000256" key="1">
    <source>
        <dbReference type="ARBA" id="ARBA00022553"/>
    </source>
</evidence>
<accession>A0A0G1U8M6</accession>
<dbReference type="GO" id="GO:0000160">
    <property type="term" value="P:phosphorelay signal transduction system"/>
    <property type="evidence" value="ECO:0007669"/>
    <property type="project" value="InterPro"/>
</dbReference>
<protein>
    <submittedName>
        <fullName evidence="4">Response regulator receiver domain protein</fullName>
    </submittedName>
</protein>
<name>A0A0G1U8M6_9BACT</name>
<keyword evidence="1 2" id="KW-0597">Phosphoprotein</keyword>
<evidence type="ECO:0000256" key="2">
    <source>
        <dbReference type="PROSITE-ProRule" id="PRU00169"/>
    </source>
</evidence>
<evidence type="ECO:0000259" key="3">
    <source>
        <dbReference type="PROSITE" id="PS50110"/>
    </source>
</evidence>
<evidence type="ECO:0000313" key="4">
    <source>
        <dbReference type="EMBL" id="KKU90491.1"/>
    </source>
</evidence>
<dbReference type="Gene3D" id="3.40.50.2300">
    <property type="match status" value="1"/>
</dbReference>
<dbReference type="InterPro" id="IPR011006">
    <property type="entry name" value="CheY-like_superfamily"/>
</dbReference>
<dbReference type="AlphaFoldDB" id="A0A0G1U8M6"/>